<evidence type="ECO:0000313" key="2">
    <source>
        <dbReference type="EMBL" id="GFO22919.1"/>
    </source>
</evidence>
<dbReference type="PANTHER" id="PTHR35385:SF2">
    <property type="entry name" value="PROTEIN B, PUTATIVE-RELATED"/>
    <property type="match status" value="1"/>
</dbReference>
<sequence length="878" mass="98806">MLRQWLCWISDTHNSTDRCRANHEVQYRCQFFDRRKAKTKLQSPEKSKFRDCHSILFINIKKFFKNTVDHHMPRYCTILRLHYAHSHPLDTADVLRKRGLNPAIQQRFLEMYQHGTKPKDALDTHKKELLQKLGSDKYRQVVCDGYYVPNLAKVYRLYYQFHGKGVSAKTSSKRSSRYNPSADWLAFRCSDIRQASDDDEDDGDVAHSRSKDDNDNHASNCRIQLWKKDKNEVNTVCENGNERENKEMACRHPPPSNLMDKDLRHASDLVSAELDPANFSLSGTDSHHSQLPSCPGASVLGSRVGSCYAPAAATDCLTSEEFPQRGNADAPIKVGNATIVYSNVHAVFNPTSVLTNTSQTVVSNQSPKINTEHSITETQSVPPSYCTSNHGISDQTRGEITLSASVLLSESRPLPWRSFTSTVWSHQNCATSLTASAAADITVVSNQRYERPHQNHHQHHQNLNVQTIGSANSPSTTEDKHQCYPIQDHHHHHHHHHHQQQQQQQHLLQNHMDLQNTIVHSSHLPHNTVYQHHAPCQISQSGAYRFFQHPGMSVISSGHCHPFSCNTSSSAVSSSVNSAVLSLDPNQLHHEHHSKHQHKGHHHLSVSSQGTSHGSAGTVRSPWFFSALSHMEKTTEDGQKTRLQNMTASPTLCSSPKDASNANAMTRIVGKASTSQDKSPRYQSCNSCSTTRRRKTVRMKKTKGKMKEQNIKLLTKRWLERKPRVEAETQHLASELMGDILLREKAEKVKVRLQTFLSGVESRMTLDPKLFVPAVEKFLQVGESATDDAELAALLQGFGVKAEAGLVCQQEEKGAHVLLNTKSTQIRLSQPALKRAVMNSCATLSQTKRRRRNNVVGIPTDLNCVNSRKKKTLELMSF</sequence>
<dbReference type="Proteomes" id="UP000735302">
    <property type="component" value="Unassembled WGS sequence"/>
</dbReference>
<evidence type="ECO:0000256" key="1">
    <source>
        <dbReference type="SAM" id="MobiDB-lite"/>
    </source>
</evidence>
<reference evidence="2 3" key="1">
    <citation type="journal article" date="2021" name="Elife">
        <title>Chloroplast acquisition without the gene transfer in kleptoplastic sea slugs, Plakobranchus ocellatus.</title>
        <authorList>
            <person name="Maeda T."/>
            <person name="Takahashi S."/>
            <person name="Yoshida T."/>
            <person name="Shimamura S."/>
            <person name="Takaki Y."/>
            <person name="Nagai Y."/>
            <person name="Toyoda A."/>
            <person name="Suzuki Y."/>
            <person name="Arimoto A."/>
            <person name="Ishii H."/>
            <person name="Satoh N."/>
            <person name="Nishiyama T."/>
            <person name="Hasebe M."/>
            <person name="Maruyama T."/>
            <person name="Minagawa J."/>
            <person name="Obokata J."/>
            <person name="Shigenobu S."/>
        </authorList>
    </citation>
    <scope>NUCLEOTIDE SEQUENCE [LARGE SCALE GENOMIC DNA]</scope>
</reference>
<evidence type="ECO:0000313" key="3">
    <source>
        <dbReference type="Proteomes" id="UP000735302"/>
    </source>
</evidence>
<proteinExistence type="predicted"/>
<keyword evidence="3" id="KW-1185">Reference proteome</keyword>
<name>A0AAV4BWX7_9GAST</name>
<dbReference type="EMBL" id="BLXT01005465">
    <property type="protein sequence ID" value="GFO22919.1"/>
    <property type="molecule type" value="Genomic_DNA"/>
</dbReference>
<comment type="caution">
    <text evidence="2">The sequence shown here is derived from an EMBL/GenBank/DDBJ whole genome shotgun (WGS) entry which is preliminary data.</text>
</comment>
<dbReference type="PANTHER" id="PTHR35385">
    <property type="entry name" value="PROTEIN B, PUTATIVE-RELATED-RELATED"/>
    <property type="match status" value="1"/>
</dbReference>
<feature type="compositionally biased region" description="Polar residues" evidence="1">
    <location>
        <begin position="606"/>
        <end position="615"/>
    </location>
</feature>
<feature type="compositionally biased region" description="Basic residues" evidence="1">
    <location>
        <begin position="590"/>
        <end position="604"/>
    </location>
</feature>
<feature type="region of interest" description="Disordered" evidence="1">
    <location>
        <begin position="195"/>
        <end position="217"/>
    </location>
</feature>
<dbReference type="AlphaFoldDB" id="A0AAV4BWX7"/>
<accession>A0AAV4BWX7</accession>
<feature type="region of interest" description="Disordered" evidence="1">
    <location>
        <begin position="587"/>
        <end position="616"/>
    </location>
</feature>
<feature type="region of interest" description="Disordered" evidence="1">
    <location>
        <begin position="671"/>
        <end position="692"/>
    </location>
</feature>
<feature type="compositionally biased region" description="Basic and acidic residues" evidence="1">
    <location>
        <begin position="204"/>
        <end position="216"/>
    </location>
</feature>
<gene>
    <name evidence="2" type="ORF">PoB_004942400</name>
</gene>
<organism evidence="2 3">
    <name type="scientific">Plakobranchus ocellatus</name>
    <dbReference type="NCBI Taxonomy" id="259542"/>
    <lineage>
        <taxon>Eukaryota</taxon>
        <taxon>Metazoa</taxon>
        <taxon>Spiralia</taxon>
        <taxon>Lophotrochozoa</taxon>
        <taxon>Mollusca</taxon>
        <taxon>Gastropoda</taxon>
        <taxon>Heterobranchia</taxon>
        <taxon>Euthyneura</taxon>
        <taxon>Panpulmonata</taxon>
        <taxon>Sacoglossa</taxon>
        <taxon>Placobranchoidea</taxon>
        <taxon>Plakobranchidae</taxon>
        <taxon>Plakobranchus</taxon>
    </lineage>
</organism>
<protein>
    <submittedName>
        <fullName evidence="2">Uncharacterized protein</fullName>
    </submittedName>
</protein>
<feature type="compositionally biased region" description="Polar residues" evidence="1">
    <location>
        <begin position="672"/>
        <end position="689"/>
    </location>
</feature>